<dbReference type="Proteomes" id="UP000790709">
    <property type="component" value="Unassembled WGS sequence"/>
</dbReference>
<evidence type="ECO:0000313" key="1">
    <source>
        <dbReference type="EMBL" id="KAH7929295.1"/>
    </source>
</evidence>
<reference evidence="1" key="1">
    <citation type="journal article" date="2021" name="New Phytol.">
        <title>Evolutionary innovations through gain and loss of genes in the ectomycorrhizal Boletales.</title>
        <authorList>
            <person name="Wu G."/>
            <person name="Miyauchi S."/>
            <person name="Morin E."/>
            <person name="Kuo A."/>
            <person name="Drula E."/>
            <person name="Varga T."/>
            <person name="Kohler A."/>
            <person name="Feng B."/>
            <person name="Cao Y."/>
            <person name="Lipzen A."/>
            <person name="Daum C."/>
            <person name="Hundley H."/>
            <person name="Pangilinan J."/>
            <person name="Johnson J."/>
            <person name="Barry K."/>
            <person name="LaButti K."/>
            <person name="Ng V."/>
            <person name="Ahrendt S."/>
            <person name="Min B."/>
            <person name="Choi I.G."/>
            <person name="Park H."/>
            <person name="Plett J.M."/>
            <person name="Magnuson J."/>
            <person name="Spatafora J.W."/>
            <person name="Nagy L.G."/>
            <person name="Henrissat B."/>
            <person name="Grigoriev I.V."/>
            <person name="Yang Z.L."/>
            <person name="Xu J."/>
            <person name="Martin F.M."/>
        </authorList>
    </citation>
    <scope>NUCLEOTIDE SEQUENCE</scope>
    <source>
        <strain evidence="1">KUC20120723A-06</strain>
    </source>
</reference>
<accession>A0ACB8BTN4</accession>
<organism evidence="1 2">
    <name type="scientific">Leucogyrophana mollusca</name>
    <dbReference type="NCBI Taxonomy" id="85980"/>
    <lineage>
        <taxon>Eukaryota</taxon>
        <taxon>Fungi</taxon>
        <taxon>Dikarya</taxon>
        <taxon>Basidiomycota</taxon>
        <taxon>Agaricomycotina</taxon>
        <taxon>Agaricomycetes</taxon>
        <taxon>Agaricomycetidae</taxon>
        <taxon>Boletales</taxon>
        <taxon>Boletales incertae sedis</taxon>
        <taxon>Leucogyrophana</taxon>
    </lineage>
</organism>
<name>A0ACB8BTN4_9AGAM</name>
<sequence length="155" mass="17220">MAGGNDDARFRQRSDYPFFLSYRTRWSDNDQYSHINNSIYYHLFDSVVNTYLIEHCGLVPSASAQIGLVVSSQCQFFAPLSFPQVLDLGLRVTKLGKSSVTYEVGVFEEGKDAPAAVGGYTHVFVDQVSRKSVPIVTATRDGLERLFSGRSAPKL</sequence>
<dbReference type="EMBL" id="MU266343">
    <property type="protein sequence ID" value="KAH7929295.1"/>
    <property type="molecule type" value="Genomic_DNA"/>
</dbReference>
<keyword evidence="2" id="KW-1185">Reference proteome</keyword>
<comment type="caution">
    <text evidence="1">The sequence shown here is derived from an EMBL/GenBank/DDBJ whole genome shotgun (WGS) entry which is preliminary data.</text>
</comment>
<gene>
    <name evidence="1" type="ORF">BV22DRAFT_1057358</name>
</gene>
<proteinExistence type="predicted"/>
<evidence type="ECO:0000313" key="2">
    <source>
        <dbReference type="Proteomes" id="UP000790709"/>
    </source>
</evidence>
<protein>
    <submittedName>
        <fullName evidence="1">Thioesterase thiol ester dehydrase-isomerase</fullName>
    </submittedName>
</protein>